<reference evidence="2" key="1">
    <citation type="journal article" date="2014" name="Front. Microbiol.">
        <title>High frequency of phylogenetically diverse reductive dehalogenase-homologous genes in deep subseafloor sedimentary metagenomes.</title>
        <authorList>
            <person name="Kawai M."/>
            <person name="Futagami T."/>
            <person name="Toyoda A."/>
            <person name="Takaki Y."/>
            <person name="Nishi S."/>
            <person name="Hori S."/>
            <person name="Arai W."/>
            <person name="Tsubouchi T."/>
            <person name="Morono Y."/>
            <person name="Uchiyama I."/>
            <person name="Ito T."/>
            <person name="Fujiyama A."/>
            <person name="Inagaki F."/>
            <person name="Takami H."/>
        </authorList>
    </citation>
    <scope>NUCLEOTIDE SEQUENCE</scope>
    <source>
        <strain evidence="2">Expedition CK06-06</strain>
    </source>
</reference>
<proteinExistence type="predicted"/>
<organism evidence="2">
    <name type="scientific">marine sediment metagenome</name>
    <dbReference type="NCBI Taxonomy" id="412755"/>
    <lineage>
        <taxon>unclassified sequences</taxon>
        <taxon>metagenomes</taxon>
        <taxon>ecological metagenomes</taxon>
    </lineage>
</organism>
<dbReference type="AlphaFoldDB" id="X1BH78"/>
<evidence type="ECO:0000313" key="2">
    <source>
        <dbReference type="EMBL" id="GAG95284.1"/>
    </source>
</evidence>
<feature type="transmembrane region" description="Helical" evidence="1">
    <location>
        <begin position="65"/>
        <end position="85"/>
    </location>
</feature>
<dbReference type="NCBIfam" id="NF033507">
    <property type="entry name" value="Loki-CTERM"/>
    <property type="match status" value="1"/>
</dbReference>
<dbReference type="EMBL" id="BART01024981">
    <property type="protein sequence ID" value="GAG95284.1"/>
    <property type="molecule type" value="Genomic_DNA"/>
</dbReference>
<feature type="non-terminal residue" evidence="2">
    <location>
        <position position="1"/>
    </location>
</feature>
<keyword evidence="1" id="KW-1133">Transmembrane helix</keyword>
<accession>X1BH78</accession>
<evidence type="ECO:0000256" key="1">
    <source>
        <dbReference type="SAM" id="Phobius"/>
    </source>
</evidence>
<keyword evidence="1" id="KW-0812">Transmembrane</keyword>
<name>X1BH78_9ZZZZ</name>
<gene>
    <name evidence="2" type="ORF">S01H4_44951</name>
</gene>
<comment type="caution">
    <text evidence="2">The sequence shown here is derived from an EMBL/GenBank/DDBJ whole genome shotgun (WGS) entry which is preliminary data.</text>
</comment>
<keyword evidence="1" id="KW-0472">Membrane</keyword>
<sequence>TYNEGTTKNFISSMIGILNQTLWNQLPNGYVTIRFYANDTLGNINFDEVIVVKASPTANPPSGGIPGYNIIFLLGTISLITALIIRREFNKK</sequence>
<protein>
    <submittedName>
        <fullName evidence="2">Uncharacterized protein</fullName>
    </submittedName>
</protein>